<name>A0A371F8H1_MUCPR</name>
<evidence type="ECO:0000313" key="3">
    <source>
        <dbReference type="Proteomes" id="UP000257109"/>
    </source>
</evidence>
<protein>
    <recommendedName>
        <fullName evidence="4">Retrotransposon gag domain-containing protein</fullName>
    </recommendedName>
</protein>
<accession>A0A371F8H1</accession>
<gene>
    <name evidence="2" type="ORF">CR513_45643</name>
</gene>
<feature type="compositionally biased region" description="Basic and acidic residues" evidence="1">
    <location>
        <begin position="84"/>
        <end position="102"/>
    </location>
</feature>
<feature type="region of interest" description="Disordered" evidence="1">
    <location>
        <begin position="30"/>
        <end position="65"/>
    </location>
</feature>
<dbReference type="AlphaFoldDB" id="A0A371F8H1"/>
<dbReference type="Proteomes" id="UP000257109">
    <property type="component" value="Unassembled WGS sequence"/>
</dbReference>
<feature type="non-terminal residue" evidence="2">
    <location>
        <position position="350"/>
    </location>
</feature>
<dbReference type="PANTHER" id="PTHR35046">
    <property type="entry name" value="ZINC KNUCKLE (CCHC-TYPE) FAMILY PROTEIN"/>
    <property type="match status" value="1"/>
</dbReference>
<evidence type="ECO:0000256" key="1">
    <source>
        <dbReference type="SAM" id="MobiDB-lite"/>
    </source>
</evidence>
<proteinExistence type="predicted"/>
<keyword evidence="3" id="KW-1185">Reference proteome</keyword>
<evidence type="ECO:0000313" key="2">
    <source>
        <dbReference type="EMBL" id="RDX74587.1"/>
    </source>
</evidence>
<evidence type="ECO:0008006" key="4">
    <source>
        <dbReference type="Google" id="ProtNLM"/>
    </source>
</evidence>
<dbReference type="EMBL" id="QJKJ01010129">
    <property type="protein sequence ID" value="RDX74587.1"/>
    <property type="molecule type" value="Genomic_DNA"/>
</dbReference>
<reference evidence="2" key="1">
    <citation type="submission" date="2018-05" db="EMBL/GenBank/DDBJ databases">
        <title>Draft genome of Mucuna pruriens seed.</title>
        <authorList>
            <person name="Nnadi N.E."/>
            <person name="Vos R."/>
            <person name="Hasami M.H."/>
            <person name="Devisetty U.K."/>
            <person name="Aguiy J.C."/>
        </authorList>
    </citation>
    <scope>NUCLEOTIDE SEQUENCE [LARGE SCALE GENOMIC DNA]</scope>
    <source>
        <strain evidence="2">JCA_2017</strain>
    </source>
</reference>
<dbReference type="PANTHER" id="PTHR35046:SF9">
    <property type="entry name" value="RNA-DIRECTED DNA POLYMERASE"/>
    <property type="match status" value="1"/>
</dbReference>
<sequence length="350" mass="41009">MTREEDERDIDLKLVIKDFQEQFKALNAKLDNLQPIPRYRSPTSRHNEEEEEEEDSCSTPKSVSNVFNVFNNPLYEHEEEEYLDGQHNENERKRKGEPRHDNYSSNIKMTIPAFQGKNDPEVYLEWETKVEHVFDCHNYSEEKKNYYKEMRIVMTRVNVKEDHEVTMARFIRGLKKEITNVVELQHYMEIEDLLHKAIQVERQLKSKSSSKFTSPSSSSWRSNWKNNKVVTNTKEDVKAKYSNASSKGKIDTNTSYRSHDIKCFRYQGVAHIASQCPNKRAMVMLDNGEIEKSSDDEMPPLEDCSDVEVAAPVNGDILVTRRALSIQPKEDGDMEQREHNFHTRCHINDK</sequence>
<feature type="non-terminal residue" evidence="2">
    <location>
        <position position="1"/>
    </location>
</feature>
<feature type="region of interest" description="Disordered" evidence="1">
    <location>
        <begin position="79"/>
        <end position="104"/>
    </location>
</feature>
<organism evidence="2 3">
    <name type="scientific">Mucuna pruriens</name>
    <name type="common">Velvet bean</name>
    <name type="synonym">Dolichos pruriens</name>
    <dbReference type="NCBI Taxonomy" id="157652"/>
    <lineage>
        <taxon>Eukaryota</taxon>
        <taxon>Viridiplantae</taxon>
        <taxon>Streptophyta</taxon>
        <taxon>Embryophyta</taxon>
        <taxon>Tracheophyta</taxon>
        <taxon>Spermatophyta</taxon>
        <taxon>Magnoliopsida</taxon>
        <taxon>eudicotyledons</taxon>
        <taxon>Gunneridae</taxon>
        <taxon>Pentapetalae</taxon>
        <taxon>rosids</taxon>
        <taxon>fabids</taxon>
        <taxon>Fabales</taxon>
        <taxon>Fabaceae</taxon>
        <taxon>Papilionoideae</taxon>
        <taxon>50 kb inversion clade</taxon>
        <taxon>NPAAA clade</taxon>
        <taxon>indigoferoid/millettioid clade</taxon>
        <taxon>Phaseoleae</taxon>
        <taxon>Mucuna</taxon>
    </lineage>
</organism>
<comment type="caution">
    <text evidence="2">The sequence shown here is derived from an EMBL/GenBank/DDBJ whole genome shotgun (WGS) entry which is preliminary data.</text>
</comment>